<keyword evidence="3" id="KW-1185">Reference proteome</keyword>
<evidence type="ECO:0000313" key="3">
    <source>
        <dbReference type="Proteomes" id="UP001457282"/>
    </source>
</evidence>
<reference evidence="2 3" key="1">
    <citation type="journal article" date="2023" name="G3 (Bethesda)">
        <title>A chromosome-length genome assembly and annotation of blackberry (Rubus argutus, cv. 'Hillquist').</title>
        <authorList>
            <person name="Bruna T."/>
            <person name="Aryal R."/>
            <person name="Dudchenko O."/>
            <person name="Sargent D.J."/>
            <person name="Mead D."/>
            <person name="Buti M."/>
            <person name="Cavallini A."/>
            <person name="Hytonen T."/>
            <person name="Andres J."/>
            <person name="Pham M."/>
            <person name="Weisz D."/>
            <person name="Mascagni F."/>
            <person name="Usai G."/>
            <person name="Natali L."/>
            <person name="Bassil N."/>
            <person name="Fernandez G.E."/>
            <person name="Lomsadze A."/>
            <person name="Armour M."/>
            <person name="Olukolu B."/>
            <person name="Poorten T."/>
            <person name="Britton C."/>
            <person name="Davik J."/>
            <person name="Ashrafi H."/>
            <person name="Aiden E.L."/>
            <person name="Borodovsky M."/>
            <person name="Worthington M."/>
        </authorList>
    </citation>
    <scope>NUCLEOTIDE SEQUENCE [LARGE SCALE GENOMIC DNA]</scope>
    <source>
        <strain evidence="2">PI 553951</strain>
    </source>
</reference>
<feature type="compositionally biased region" description="Low complexity" evidence="1">
    <location>
        <begin position="19"/>
        <end position="31"/>
    </location>
</feature>
<dbReference type="EMBL" id="JBEDUW010000005">
    <property type="protein sequence ID" value="KAK9926169.1"/>
    <property type="molecule type" value="Genomic_DNA"/>
</dbReference>
<gene>
    <name evidence="2" type="ORF">M0R45_023413</name>
</gene>
<sequence length="187" mass="21439">MEPINSKTTNHDPKHVKETTTTTSTCSTSTSWPVRNQSSDEESSCRHLPHFADEDQDYIVFCFREDGEFDVVKNVKQEGHNSLDSTSSKNSRAINRKLNYGQNTKTVQKYSNEERETSLYSKVPNYNFFSFFSKNEYEEGKNICLDTKLLLLVAWARCLLNQVTLIISPQHSLFRLPGVGCGMCCRF</sequence>
<name>A0AAW1WMZ1_RUBAR</name>
<protein>
    <submittedName>
        <fullName evidence="2">Uncharacterized protein</fullName>
    </submittedName>
</protein>
<comment type="caution">
    <text evidence="2">The sequence shown here is derived from an EMBL/GenBank/DDBJ whole genome shotgun (WGS) entry which is preliminary data.</text>
</comment>
<feature type="compositionally biased region" description="Basic and acidic residues" evidence="1">
    <location>
        <begin position="9"/>
        <end position="18"/>
    </location>
</feature>
<dbReference type="Proteomes" id="UP001457282">
    <property type="component" value="Unassembled WGS sequence"/>
</dbReference>
<organism evidence="2 3">
    <name type="scientific">Rubus argutus</name>
    <name type="common">Southern blackberry</name>
    <dbReference type="NCBI Taxonomy" id="59490"/>
    <lineage>
        <taxon>Eukaryota</taxon>
        <taxon>Viridiplantae</taxon>
        <taxon>Streptophyta</taxon>
        <taxon>Embryophyta</taxon>
        <taxon>Tracheophyta</taxon>
        <taxon>Spermatophyta</taxon>
        <taxon>Magnoliopsida</taxon>
        <taxon>eudicotyledons</taxon>
        <taxon>Gunneridae</taxon>
        <taxon>Pentapetalae</taxon>
        <taxon>rosids</taxon>
        <taxon>fabids</taxon>
        <taxon>Rosales</taxon>
        <taxon>Rosaceae</taxon>
        <taxon>Rosoideae</taxon>
        <taxon>Rosoideae incertae sedis</taxon>
        <taxon>Rubus</taxon>
    </lineage>
</organism>
<evidence type="ECO:0000313" key="2">
    <source>
        <dbReference type="EMBL" id="KAK9926169.1"/>
    </source>
</evidence>
<accession>A0AAW1WMZ1</accession>
<dbReference type="AlphaFoldDB" id="A0AAW1WMZ1"/>
<evidence type="ECO:0000256" key="1">
    <source>
        <dbReference type="SAM" id="MobiDB-lite"/>
    </source>
</evidence>
<proteinExistence type="predicted"/>
<feature type="region of interest" description="Disordered" evidence="1">
    <location>
        <begin position="1"/>
        <end position="41"/>
    </location>
</feature>